<proteinExistence type="predicted"/>
<accession>A0A811NYN9</accession>
<protein>
    <submittedName>
        <fullName evidence="1">Uncharacterized protein</fullName>
    </submittedName>
</protein>
<sequence length="55" mass="6071">MDHFAETEGKMVHGPLTYCPSIAEEIEGKMEQDPLMYSSRSVARATATSIPIDDL</sequence>
<gene>
    <name evidence="1" type="ORF">NCGR_LOCUS22750</name>
</gene>
<dbReference type="Proteomes" id="UP000604825">
    <property type="component" value="Unassembled WGS sequence"/>
</dbReference>
<keyword evidence="2" id="KW-1185">Reference proteome</keyword>
<evidence type="ECO:0000313" key="1">
    <source>
        <dbReference type="EMBL" id="CAD6233332.1"/>
    </source>
</evidence>
<reference evidence="1" key="1">
    <citation type="submission" date="2020-10" db="EMBL/GenBank/DDBJ databases">
        <authorList>
            <person name="Han B."/>
            <person name="Lu T."/>
            <person name="Zhao Q."/>
            <person name="Huang X."/>
            <person name="Zhao Y."/>
        </authorList>
    </citation>
    <scope>NUCLEOTIDE SEQUENCE</scope>
</reference>
<evidence type="ECO:0000313" key="2">
    <source>
        <dbReference type="Proteomes" id="UP000604825"/>
    </source>
</evidence>
<dbReference type="AlphaFoldDB" id="A0A811NYN9"/>
<name>A0A811NYN9_9POAL</name>
<organism evidence="1 2">
    <name type="scientific">Miscanthus lutarioriparius</name>
    <dbReference type="NCBI Taxonomy" id="422564"/>
    <lineage>
        <taxon>Eukaryota</taxon>
        <taxon>Viridiplantae</taxon>
        <taxon>Streptophyta</taxon>
        <taxon>Embryophyta</taxon>
        <taxon>Tracheophyta</taxon>
        <taxon>Spermatophyta</taxon>
        <taxon>Magnoliopsida</taxon>
        <taxon>Liliopsida</taxon>
        <taxon>Poales</taxon>
        <taxon>Poaceae</taxon>
        <taxon>PACMAD clade</taxon>
        <taxon>Panicoideae</taxon>
        <taxon>Andropogonodae</taxon>
        <taxon>Andropogoneae</taxon>
        <taxon>Saccharinae</taxon>
        <taxon>Miscanthus</taxon>
    </lineage>
</organism>
<dbReference type="EMBL" id="CAJGYO010000005">
    <property type="protein sequence ID" value="CAD6233332.1"/>
    <property type="molecule type" value="Genomic_DNA"/>
</dbReference>
<comment type="caution">
    <text evidence="1">The sequence shown here is derived from an EMBL/GenBank/DDBJ whole genome shotgun (WGS) entry which is preliminary data.</text>
</comment>